<feature type="chain" id="PRO_5001653787" evidence="1">
    <location>
        <begin position="20"/>
        <end position="856"/>
    </location>
</feature>
<dbReference type="STRING" id="661478.OP10G_1584"/>
<dbReference type="SUPFAM" id="SSF51338">
    <property type="entry name" value="Composite domain of metallo-dependent hydrolases"/>
    <property type="match status" value="2"/>
</dbReference>
<reference evidence="3 4" key="1">
    <citation type="journal article" date="2014" name="PLoS ONE">
        <title>The first complete genome sequence of the class fimbriimonadia in the phylum armatimonadetes.</title>
        <authorList>
            <person name="Hu Z.Y."/>
            <person name="Wang Y.Z."/>
            <person name="Im W.T."/>
            <person name="Wang S.Y."/>
            <person name="Zhao G.P."/>
            <person name="Zheng H.J."/>
            <person name="Quan Z.X."/>
        </authorList>
    </citation>
    <scope>NUCLEOTIDE SEQUENCE [LARGE SCALE GENOMIC DNA]</scope>
    <source>
        <strain evidence="3">Gsoil 348</strain>
    </source>
</reference>
<dbReference type="PANTHER" id="PTHR43135:SF3">
    <property type="entry name" value="ALPHA-D-RIBOSE 1-METHYLPHOSPHONATE 5-TRIPHOSPHATE DIPHOSPHATASE"/>
    <property type="match status" value="1"/>
</dbReference>
<dbReference type="PANTHER" id="PTHR43135">
    <property type="entry name" value="ALPHA-D-RIBOSE 1-METHYLPHOSPHONATE 5-TRIPHOSPHATE DIPHOSPHATASE"/>
    <property type="match status" value="1"/>
</dbReference>
<dbReference type="CDD" id="cd01309">
    <property type="entry name" value="Met_dep_hydrolase_C"/>
    <property type="match status" value="1"/>
</dbReference>
<dbReference type="Proteomes" id="UP000027982">
    <property type="component" value="Chromosome"/>
</dbReference>
<gene>
    <name evidence="3" type="ORF">OP10G_1584</name>
</gene>
<dbReference type="KEGG" id="fgi:OP10G_1584"/>
<dbReference type="Pfam" id="PF01979">
    <property type="entry name" value="Amidohydro_1"/>
    <property type="match status" value="2"/>
</dbReference>
<dbReference type="InterPro" id="IPR011059">
    <property type="entry name" value="Metal-dep_hydrolase_composite"/>
</dbReference>
<dbReference type="RefSeq" id="WP_025226441.1">
    <property type="nucleotide sequence ID" value="NZ_CP007139.1"/>
</dbReference>
<dbReference type="InterPro" id="IPR032466">
    <property type="entry name" value="Metal_Hydrolase"/>
</dbReference>
<accession>A0A068NNG8</accession>
<sequence>MIRTSLIAALASLATIGFAQTYPSEFEAQRKPTFTTGGNVLIRNGRVLTITRGFLDGADVLIQNGHIVAVGKNLSAPAGIKVVDATGKFVTPGLVDAHSHRGADDINESDSISAEVRMADVLNADQPSLYFALASGITTGMLLHGSANPIGGQSIVIKHKWRHPTADLPFPGAPRMIKFALGENVKESGGQDTDPRFPATRMGVEAVYRRAFADAKDYIARWDNYRQHRSDPRIAPPRRDLRLEALAEILQGKIRVQCHSYRQDEMLMMVRLSQEYHFNLTMQHALEGYKIAPELAAAHVPVSIFGDGFAYKLEVIDSAPVASTILDKAGVLVSINTDTEGGNVPLTQDAAKAIRYGTSPERALRMITINPAIQLGVDGKVGSIEVGKDGDMAIWDGHPMSNYTKCVMTFIEGEPYFERRDAFGVNHRSLSTQTLEFKPFSVDTPLPPAGKSYLISGATVHPISGPVQLNSTVLIENGKIAAVGAKVEVTAGTVRVDGRGLHVYPGMIDAGSQLGLIEIGQVPSATDERENGDYAPDLRGANAVNPESIHFPKVRYNGITSAVVYPSAGIVSGQSGLVSTLGTTVEGMRIEGSVGLDVNVPAGLPARFRSFFPPDEIEKRESGIKERRQQLKSYFEAAKRYDEAKSANEPIATDVKLEALRPFVQGKRPVMFHAGTEDTIRWAVATAKALKLKAVIVGGEEAWKLSKTLRDSDIPVIAVPPAGECPESDEPSNEFDPYDTPMAFASVLADTGVRFAFASQGWETAMNLPYRVGRMCAFGLSHDAAMRALTLDAAKILGVDDRYGSLQPGKVANVIVTDGDPLEVTTHLRYLFIDGKPVALESHYTDLYRKYMSRVR</sequence>
<organism evidence="3 4">
    <name type="scientific">Fimbriimonas ginsengisoli Gsoil 348</name>
    <dbReference type="NCBI Taxonomy" id="661478"/>
    <lineage>
        <taxon>Bacteria</taxon>
        <taxon>Bacillati</taxon>
        <taxon>Armatimonadota</taxon>
        <taxon>Fimbriimonadia</taxon>
        <taxon>Fimbriimonadales</taxon>
        <taxon>Fimbriimonadaceae</taxon>
        <taxon>Fimbriimonas</taxon>
    </lineage>
</organism>
<proteinExistence type="predicted"/>
<name>A0A068NNG8_FIMGI</name>
<dbReference type="Gene3D" id="2.30.40.10">
    <property type="entry name" value="Urease, subunit C, domain 1"/>
    <property type="match status" value="1"/>
</dbReference>
<dbReference type="eggNOG" id="COG1228">
    <property type="taxonomic scope" value="Bacteria"/>
</dbReference>
<dbReference type="OrthoDB" id="9802793at2"/>
<keyword evidence="4" id="KW-1185">Reference proteome</keyword>
<evidence type="ECO:0000313" key="3">
    <source>
        <dbReference type="EMBL" id="AIE84952.1"/>
    </source>
</evidence>
<dbReference type="InterPro" id="IPR051781">
    <property type="entry name" value="Metallo-dep_Hydrolase"/>
</dbReference>
<dbReference type="HOGENOM" id="CLU_329199_0_0_0"/>
<evidence type="ECO:0000313" key="4">
    <source>
        <dbReference type="Proteomes" id="UP000027982"/>
    </source>
</evidence>
<keyword evidence="3" id="KW-0378">Hydrolase</keyword>
<dbReference type="SUPFAM" id="SSF51556">
    <property type="entry name" value="Metallo-dependent hydrolases"/>
    <property type="match status" value="2"/>
</dbReference>
<feature type="domain" description="Amidohydrolase-related" evidence="2">
    <location>
        <begin position="599"/>
        <end position="831"/>
    </location>
</feature>
<evidence type="ECO:0000259" key="2">
    <source>
        <dbReference type="Pfam" id="PF01979"/>
    </source>
</evidence>
<feature type="signal peptide" evidence="1">
    <location>
        <begin position="1"/>
        <end position="19"/>
    </location>
</feature>
<feature type="domain" description="Amidohydrolase-related" evidence="2">
    <location>
        <begin position="325"/>
        <end position="403"/>
    </location>
</feature>
<dbReference type="InterPro" id="IPR006680">
    <property type="entry name" value="Amidohydro-rel"/>
</dbReference>
<protein>
    <submittedName>
        <fullName evidence="3">Amidohydrolase containing protein</fullName>
    </submittedName>
</protein>
<dbReference type="Gene3D" id="3.20.20.140">
    <property type="entry name" value="Metal-dependent hydrolases"/>
    <property type="match status" value="2"/>
</dbReference>
<dbReference type="EMBL" id="CP007139">
    <property type="protein sequence ID" value="AIE84952.1"/>
    <property type="molecule type" value="Genomic_DNA"/>
</dbReference>
<dbReference type="AlphaFoldDB" id="A0A068NNG8"/>
<dbReference type="MEROPS" id="M38.978"/>
<dbReference type="GO" id="GO:0016810">
    <property type="term" value="F:hydrolase activity, acting on carbon-nitrogen (but not peptide) bonds"/>
    <property type="evidence" value="ECO:0007669"/>
    <property type="project" value="InterPro"/>
</dbReference>
<evidence type="ECO:0000256" key="1">
    <source>
        <dbReference type="SAM" id="SignalP"/>
    </source>
</evidence>
<keyword evidence="1" id="KW-0732">Signal</keyword>